<evidence type="ECO:0000259" key="1">
    <source>
        <dbReference type="PROSITE" id="PS50042"/>
    </source>
</evidence>
<dbReference type="STRING" id="1121003.SAMN03080618_00693"/>
<dbReference type="InterPro" id="IPR014710">
    <property type="entry name" value="RmlC-like_jellyroll"/>
</dbReference>
<reference evidence="3" key="1">
    <citation type="submission" date="2016-10" db="EMBL/GenBank/DDBJ databases">
        <authorList>
            <person name="Varghese N."/>
            <person name="Submissions S."/>
        </authorList>
    </citation>
    <scope>NUCLEOTIDE SEQUENCE [LARGE SCALE GENOMIC DNA]</scope>
    <source>
        <strain evidence="3">DSM 21857</strain>
    </source>
</reference>
<dbReference type="SMART" id="SM00100">
    <property type="entry name" value="cNMP"/>
    <property type="match status" value="1"/>
</dbReference>
<dbReference type="PANTHER" id="PTHR24567">
    <property type="entry name" value="CRP FAMILY TRANSCRIPTIONAL REGULATORY PROTEIN"/>
    <property type="match status" value="1"/>
</dbReference>
<dbReference type="CDD" id="cd00038">
    <property type="entry name" value="CAP_ED"/>
    <property type="match status" value="1"/>
</dbReference>
<evidence type="ECO:0000313" key="2">
    <source>
        <dbReference type="EMBL" id="SFI52516.1"/>
    </source>
</evidence>
<dbReference type="InterPro" id="IPR000595">
    <property type="entry name" value="cNMP-bd_dom"/>
</dbReference>
<dbReference type="EMBL" id="FORF01000003">
    <property type="protein sequence ID" value="SFI52516.1"/>
    <property type="molecule type" value="Genomic_DNA"/>
</dbReference>
<feature type="domain" description="Cyclic nucleotide-binding" evidence="1">
    <location>
        <begin position="15"/>
        <end position="134"/>
    </location>
</feature>
<dbReference type="GO" id="GO:0005829">
    <property type="term" value="C:cytosol"/>
    <property type="evidence" value="ECO:0007669"/>
    <property type="project" value="TreeGrafter"/>
</dbReference>
<proteinExistence type="predicted"/>
<accession>A0A1I3IX90</accession>
<gene>
    <name evidence="2" type="ORF">SAMN03080618_00693</name>
</gene>
<dbReference type="InterPro" id="IPR018490">
    <property type="entry name" value="cNMP-bd_dom_sf"/>
</dbReference>
<protein>
    <submittedName>
        <fullName evidence="2">Cyclic nucleotide-binding domain-containing protein</fullName>
    </submittedName>
</protein>
<dbReference type="InterPro" id="IPR050397">
    <property type="entry name" value="Env_Response_Regulators"/>
</dbReference>
<dbReference type="RefSeq" id="WP_091518958.1">
    <property type="nucleotide sequence ID" value="NZ_FORF01000003.1"/>
</dbReference>
<evidence type="ECO:0000313" key="3">
    <source>
        <dbReference type="Proteomes" id="UP000242763"/>
    </source>
</evidence>
<dbReference type="GO" id="GO:0003700">
    <property type="term" value="F:DNA-binding transcription factor activity"/>
    <property type="evidence" value="ECO:0007669"/>
    <property type="project" value="TreeGrafter"/>
</dbReference>
<keyword evidence="3" id="KW-1185">Reference proteome</keyword>
<sequence>MALDDDIRILSGVGIFADFTDEQLRLLAFGAEPARFAAGREIYREGAHADCAYVVALGTVVLYREHEGEAVAVSHIEAGGILSELALIAPTTRLTYAAAETDCQMIRLKRTLFRRILEEYPEAAIELHQRMTQDLYEFLKKIERVAPRFEE</sequence>
<organism evidence="2 3">
    <name type="scientific">Aquamicrobium aerolatum DSM 21857</name>
    <dbReference type="NCBI Taxonomy" id="1121003"/>
    <lineage>
        <taxon>Bacteria</taxon>
        <taxon>Pseudomonadati</taxon>
        <taxon>Pseudomonadota</taxon>
        <taxon>Alphaproteobacteria</taxon>
        <taxon>Hyphomicrobiales</taxon>
        <taxon>Phyllobacteriaceae</taxon>
        <taxon>Aerobium</taxon>
    </lineage>
</organism>
<dbReference type="PANTHER" id="PTHR24567:SF68">
    <property type="entry name" value="DNA-BINDING TRANSCRIPTIONAL DUAL REGULATOR CRP"/>
    <property type="match status" value="1"/>
</dbReference>
<dbReference type="Gene3D" id="2.60.120.10">
    <property type="entry name" value="Jelly Rolls"/>
    <property type="match status" value="1"/>
</dbReference>
<dbReference type="OrthoDB" id="9807547at2"/>
<dbReference type="SUPFAM" id="SSF51206">
    <property type="entry name" value="cAMP-binding domain-like"/>
    <property type="match status" value="1"/>
</dbReference>
<dbReference type="PROSITE" id="PS50042">
    <property type="entry name" value="CNMP_BINDING_3"/>
    <property type="match status" value="1"/>
</dbReference>
<dbReference type="Pfam" id="PF00027">
    <property type="entry name" value="cNMP_binding"/>
    <property type="match status" value="1"/>
</dbReference>
<dbReference type="Proteomes" id="UP000242763">
    <property type="component" value="Unassembled WGS sequence"/>
</dbReference>
<name>A0A1I3IX90_9HYPH</name>
<dbReference type="AlphaFoldDB" id="A0A1I3IX90"/>